<dbReference type="InterPro" id="IPR011992">
    <property type="entry name" value="EF-hand-dom_pair"/>
</dbReference>
<feature type="chain" id="PRO_5009302506" description="EF hand" evidence="1">
    <location>
        <begin position="25"/>
        <end position="149"/>
    </location>
</feature>
<dbReference type="OrthoDB" id="5470953at2"/>
<dbReference type="SUPFAM" id="SSF47473">
    <property type="entry name" value="EF-hand"/>
    <property type="match status" value="1"/>
</dbReference>
<reference evidence="2 3" key="1">
    <citation type="submission" date="2016-10" db="EMBL/GenBank/DDBJ databases">
        <authorList>
            <person name="Varghese N."/>
            <person name="Submissions S."/>
        </authorList>
    </citation>
    <scope>NUCLEOTIDE SEQUENCE [LARGE SCALE GENOMIC DNA]</scope>
    <source>
        <strain evidence="2 3">DSM 21822</strain>
    </source>
</reference>
<dbReference type="RefSeq" id="WP_149760953.1">
    <property type="nucleotide sequence ID" value="NZ_BSPE01000048.1"/>
</dbReference>
<gene>
    <name evidence="2" type="ORF">SAMN04488498_108146</name>
</gene>
<keyword evidence="3" id="KW-1185">Reference proteome</keyword>
<keyword evidence="1" id="KW-0732">Signal</keyword>
<evidence type="ECO:0000256" key="1">
    <source>
        <dbReference type="SAM" id="SignalP"/>
    </source>
</evidence>
<feature type="signal peptide" evidence="1">
    <location>
        <begin position="1"/>
        <end position="24"/>
    </location>
</feature>
<dbReference type="AlphaFoldDB" id="A0A1I4ALA9"/>
<dbReference type="Proteomes" id="UP000323300">
    <property type="component" value="Unassembled WGS sequence"/>
</dbReference>
<evidence type="ECO:0000313" key="3">
    <source>
        <dbReference type="Proteomes" id="UP000323300"/>
    </source>
</evidence>
<sequence length="149" mass="16549">MRKSTTLAIAFAGLAGVIGSAAYADDQSGDSRRRGMMMRLDKAMKDQNGSLTFDQFSAAMDTRLKKIVADNGGKVTVAQLADALEKARFERMAKRILARYEAGDGALTTKAIEDREKKMFALMDRNNDGKIVKDEIPRRWKDRRGNADN</sequence>
<organism evidence="2 3">
    <name type="scientific">Neomesorhizobium albiziae</name>
    <dbReference type="NCBI Taxonomy" id="335020"/>
    <lineage>
        <taxon>Bacteria</taxon>
        <taxon>Pseudomonadati</taxon>
        <taxon>Pseudomonadota</taxon>
        <taxon>Alphaproteobacteria</taxon>
        <taxon>Hyphomicrobiales</taxon>
        <taxon>Phyllobacteriaceae</taxon>
        <taxon>Neomesorhizobium</taxon>
    </lineage>
</organism>
<accession>A0A1I4ALA9</accession>
<evidence type="ECO:0000313" key="2">
    <source>
        <dbReference type="EMBL" id="SFK57292.1"/>
    </source>
</evidence>
<evidence type="ECO:0008006" key="4">
    <source>
        <dbReference type="Google" id="ProtNLM"/>
    </source>
</evidence>
<proteinExistence type="predicted"/>
<dbReference type="EMBL" id="FOSL01000008">
    <property type="protein sequence ID" value="SFK57292.1"/>
    <property type="molecule type" value="Genomic_DNA"/>
</dbReference>
<dbReference type="Gene3D" id="1.10.238.10">
    <property type="entry name" value="EF-hand"/>
    <property type="match status" value="1"/>
</dbReference>
<protein>
    <recommendedName>
        <fullName evidence="4">EF hand</fullName>
    </recommendedName>
</protein>
<name>A0A1I4ALA9_9HYPH</name>